<evidence type="ECO:0000313" key="3">
    <source>
        <dbReference type="Proteomes" id="UP000242999"/>
    </source>
</evidence>
<dbReference type="OrthoDB" id="9805822at2"/>
<gene>
    <name evidence="2" type="ORF">SAMN05421831_103142</name>
</gene>
<evidence type="ECO:0000313" key="2">
    <source>
        <dbReference type="EMBL" id="SEI51722.1"/>
    </source>
</evidence>
<reference evidence="3" key="1">
    <citation type="submission" date="2016-10" db="EMBL/GenBank/DDBJ databases">
        <authorList>
            <person name="Varghese N."/>
            <person name="Submissions S."/>
        </authorList>
    </citation>
    <scope>NUCLEOTIDE SEQUENCE [LARGE SCALE GENOMIC DNA]</scope>
    <source>
        <strain evidence="3">DSM 7165</strain>
    </source>
</reference>
<dbReference type="Proteomes" id="UP000242999">
    <property type="component" value="Unassembled WGS sequence"/>
</dbReference>
<evidence type="ECO:0000259" key="1">
    <source>
        <dbReference type="Pfam" id="PF09623"/>
    </source>
</evidence>
<organism evidence="2 3">
    <name type="scientific">Allopseudospirillum japonicum</name>
    <dbReference type="NCBI Taxonomy" id="64971"/>
    <lineage>
        <taxon>Bacteria</taxon>
        <taxon>Pseudomonadati</taxon>
        <taxon>Pseudomonadota</taxon>
        <taxon>Gammaproteobacteria</taxon>
        <taxon>Oceanospirillales</taxon>
        <taxon>Oceanospirillaceae</taxon>
        <taxon>Allopseudospirillum</taxon>
    </lineage>
</organism>
<dbReference type="Pfam" id="PF09623">
    <property type="entry name" value="Cas_NE0113"/>
    <property type="match status" value="1"/>
</dbReference>
<dbReference type="EMBL" id="FNYH01000003">
    <property type="protein sequence ID" value="SEI51722.1"/>
    <property type="molecule type" value="Genomic_DNA"/>
</dbReference>
<dbReference type="InterPro" id="IPR019092">
    <property type="entry name" value="SSO2081-like_dom"/>
</dbReference>
<sequence>MESIQPQEFARRILLAISTENPQHLAASLYTLAQQEAAFIPTEIYVLTTVEGARQAKSVFSQQPEAQCLHQCLAGEAFHQVQIDLLRDAQGRALNHQALAKAAPEIANQILKLIQPWTQEVQTALHIHLASEIQTLDIYVSYILSALGRVQDRLSYLLSPNYLVQGACIYDMQIPCPWYPWAHLHQLPFLRLRATLPAQALDKLASFTEMMRLVEETYSQPQLLLDLNQRRLVYGHIHVRLSSADFAFYLWFVRLALAKSEGISPPEYPNRFYAQAFLQEYEQVQALYGGKDKRPHKALISGMDRAYFDHRLASLRRCLYQAFGPSLGTSVMIQTVSRRPACYALRLAREQIRIV</sequence>
<proteinExistence type="predicted"/>
<dbReference type="STRING" id="64971.SAMN05421831_103142"/>
<protein>
    <submittedName>
        <fullName evidence="2">CRISPR-associated protein, NE0113 family</fullName>
    </submittedName>
</protein>
<name>A0A1H6RKL4_9GAMM</name>
<dbReference type="RefSeq" id="WP_093308796.1">
    <property type="nucleotide sequence ID" value="NZ_FNYH01000003.1"/>
</dbReference>
<dbReference type="AlphaFoldDB" id="A0A1H6RKL4"/>
<accession>A0A1H6RKL4</accession>
<keyword evidence="3" id="KW-1185">Reference proteome</keyword>
<feature type="domain" description="CRISPR system ring nuclease SSO2081-like" evidence="1">
    <location>
        <begin position="22"/>
        <end position="199"/>
    </location>
</feature>